<gene>
    <name evidence="1" type="ORF">PPTG_17038</name>
</gene>
<accession>W2PL39</accession>
<evidence type="ECO:0000313" key="2">
    <source>
        <dbReference type="Proteomes" id="UP000018817"/>
    </source>
</evidence>
<dbReference type="VEuPathDB" id="FungiDB:PPTG_17038"/>
<reference evidence="1 2" key="2">
    <citation type="submission" date="2013-11" db="EMBL/GenBank/DDBJ databases">
        <title>The Genome Sequence of Phytophthora parasitica INRA-310.</title>
        <authorList>
            <consortium name="The Broad Institute Genomics Platform"/>
            <person name="Russ C."/>
            <person name="Tyler B."/>
            <person name="Panabieres F."/>
            <person name="Shan W."/>
            <person name="Tripathy S."/>
            <person name="Grunwald N."/>
            <person name="Machado M."/>
            <person name="Johnson C.S."/>
            <person name="Arredondo F."/>
            <person name="Hong C."/>
            <person name="Coffey M."/>
            <person name="Young S.K."/>
            <person name="Zeng Q."/>
            <person name="Gargeya S."/>
            <person name="Fitzgerald M."/>
            <person name="Abouelleil A."/>
            <person name="Alvarado L."/>
            <person name="Chapman S.B."/>
            <person name="Gainer-Dewar J."/>
            <person name="Goldberg J."/>
            <person name="Griggs A."/>
            <person name="Gujja S."/>
            <person name="Hansen M."/>
            <person name="Howarth C."/>
            <person name="Imamovic A."/>
            <person name="Ireland A."/>
            <person name="Larimer J."/>
            <person name="McCowan C."/>
            <person name="Murphy C."/>
            <person name="Pearson M."/>
            <person name="Poon T.W."/>
            <person name="Priest M."/>
            <person name="Roberts A."/>
            <person name="Saif S."/>
            <person name="Shea T."/>
            <person name="Sykes S."/>
            <person name="Wortman J."/>
            <person name="Nusbaum C."/>
            <person name="Birren B."/>
        </authorList>
    </citation>
    <scope>NUCLEOTIDE SEQUENCE [LARGE SCALE GENOMIC DNA]</scope>
    <source>
        <strain evidence="1 2">INRA-310</strain>
    </source>
</reference>
<reference evidence="2" key="1">
    <citation type="submission" date="2011-12" db="EMBL/GenBank/DDBJ databases">
        <authorList>
            <consortium name="The Broad Institute Genome Sequencing Platform"/>
            <person name="Russ C."/>
            <person name="Tyler B."/>
            <person name="Panabieres F."/>
            <person name="Shan W."/>
            <person name="Tripathy S."/>
            <person name="Grunwald N."/>
            <person name="Machado M."/>
            <person name="Young S.K."/>
            <person name="Zeng Q."/>
            <person name="Gargeya S."/>
            <person name="Fitzgerald M."/>
            <person name="Haas B."/>
            <person name="Abouelleil A."/>
            <person name="Alvarado L."/>
            <person name="Arachchi H.M."/>
            <person name="Berlin A."/>
            <person name="Chapman S.B."/>
            <person name="Gearin G."/>
            <person name="Goldberg J."/>
            <person name="Griggs A."/>
            <person name="Gujja S."/>
            <person name="Hansen M."/>
            <person name="Heiman D."/>
            <person name="Howarth C."/>
            <person name="Larimer J."/>
            <person name="Lui A."/>
            <person name="MacDonald P.J.P."/>
            <person name="McCowen C."/>
            <person name="Montmayeur A."/>
            <person name="Murphy C."/>
            <person name="Neiman D."/>
            <person name="Pearson M."/>
            <person name="Priest M."/>
            <person name="Roberts A."/>
            <person name="Saif S."/>
            <person name="Shea T."/>
            <person name="Sisk P."/>
            <person name="Stolte C."/>
            <person name="Sykes S."/>
            <person name="Wortman J."/>
            <person name="Nusbaum C."/>
            <person name="Birren B."/>
        </authorList>
    </citation>
    <scope>NUCLEOTIDE SEQUENCE [LARGE SCALE GENOMIC DNA]</scope>
    <source>
        <strain evidence="2">INRA-310</strain>
    </source>
</reference>
<dbReference type="EMBL" id="KI669624">
    <property type="protein sequence ID" value="ETN01577.1"/>
    <property type="molecule type" value="Genomic_DNA"/>
</dbReference>
<protein>
    <submittedName>
        <fullName evidence="1">Uncharacterized protein</fullName>
    </submittedName>
</protein>
<dbReference type="AlphaFoldDB" id="W2PL39"/>
<evidence type="ECO:0000313" key="1">
    <source>
        <dbReference type="EMBL" id="ETN01577.1"/>
    </source>
</evidence>
<name>W2PL39_PHYN3</name>
<dbReference type="OMA" id="GEKWRKD"/>
<sequence>MVQSFGYTIYRQGRDLLMTHMGGYRAQSVMIMFVLGRKFEFGQFEAAAAAGSRGTKKAELSKHAASNKYDGRLQAKILHLSKYDLAGSIGEKWRKDLDDVTFLEPAKRRKQELAALANRVEVGGGGKSEVESEVAAAGL</sequence>
<organism evidence="1 2">
    <name type="scientific">Phytophthora nicotianae (strain INRA-310)</name>
    <name type="common">Phytophthora parasitica</name>
    <dbReference type="NCBI Taxonomy" id="761204"/>
    <lineage>
        <taxon>Eukaryota</taxon>
        <taxon>Sar</taxon>
        <taxon>Stramenopiles</taxon>
        <taxon>Oomycota</taxon>
        <taxon>Peronosporomycetes</taxon>
        <taxon>Peronosporales</taxon>
        <taxon>Peronosporaceae</taxon>
        <taxon>Phytophthora</taxon>
    </lineage>
</organism>
<dbReference type="GeneID" id="20186073"/>
<dbReference type="Proteomes" id="UP000018817">
    <property type="component" value="Unassembled WGS sequence"/>
</dbReference>
<dbReference type="RefSeq" id="XP_008913123.1">
    <property type="nucleotide sequence ID" value="XM_008914875.1"/>
</dbReference>
<proteinExistence type="predicted"/>